<dbReference type="RefSeq" id="WP_100906416.1">
    <property type="nucleotide sequence ID" value="NZ_CP017766.1"/>
</dbReference>
<evidence type="ECO:0000313" key="5">
    <source>
        <dbReference type="Proteomes" id="UP000591058"/>
    </source>
</evidence>
<protein>
    <recommendedName>
        <fullName evidence="6">Class III signal peptide-containing protein</fullName>
    </recommendedName>
</protein>
<evidence type="ECO:0000256" key="1">
    <source>
        <dbReference type="SAM" id="Phobius"/>
    </source>
</evidence>
<dbReference type="Proteomes" id="UP000591058">
    <property type="component" value="Unassembled WGS sequence"/>
</dbReference>
<feature type="transmembrane region" description="Helical" evidence="1">
    <location>
        <begin position="12"/>
        <end position="30"/>
    </location>
</feature>
<gene>
    <name evidence="2" type="ORF">BK007_10710</name>
    <name evidence="3" type="ORF">HG719_04265</name>
</gene>
<dbReference type="OrthoDB" id="82453at2157"/>
<evidence type="ECO:0000313" key="4">
    <source>
        <dbReference type="Proteomes" id="UP000232806"/>
    </source>
</evidence>
<reference evidence="2 4" key="1">
    <citation type="submission" date="2016-10" db="EMBL/GenBank/DDBJ databases">
        <title>Comparative genomics between deep and shallow subseafloor isolates.</title>
        <authorList>
            <person name="Ishii S."/>
            <person name="Miller J.R."/>
            <person name="Sutton G."/>
            <person name="Suzuki S."/>
            <person name="Methe B."/>
            <person name="Inagaki F."/>
            <person name="Imachi H."/>
        </authorList>
    </citation>
    <scope>NUCLEOTIDE SEQUENCE [LARGE SCALE GENOMIC DNA]</scope>
    <source>
        <strain evidence="2 4">MO-MB1</strain>
    </source>
</reference>
<keyword evidence="1" id="KW-1133">Transmembrane helix</keyword>
<dbReference type="AlphaFoldDB" id="A0A2H4VEB7"/>
<dbReference type="EMBL" id="JABBYL010000014">
    <property type="protein sequence ID" value="NMO09051.1"/>
    <property type="molecule type" value="Genomic_DNA"/>
</dbReference>
<organism evidence="2 4">
    <name type="scientific">Methanobacterium subterraneum</name>
    <dbReference type="NCBI Taxonomy" id="59277"/>
    <lineage>
        <taxon>Archaea</taxon>
        <taxon>Methanobacteriati</taxon>
        <taxon>Methanobacteriota</taxon>
        <taxon>Methanomada group</taxon>
        <taxon>Methanobacteria</taxon>
        <taxon>Methanobacteriales</taxon>
        <taxon>Methanobacteriaceae</taxon>
        <taxon>Methanobacterium</taxon>
    </lineage>
</organism>
<dbReference type="GeneID" id="35122082"/>
<keyword evidence="1" id="KW-0472">Membrane</keyword>
<proteinExistence type="predicted"/>
<evidence type="ECO:0008006" key="6">
    <source>
        <dbReference type="Google" id="ProtNLM"/>
    </source>
</evidence>
<name>A0A2H4VEB7_9EURY</name>
<accession>A0A2H4VEB7</accession>
<dbReference type="Proteomes" id="UP000232806">
    <property type="component" value="Chromosome"/>
</dbReference>
<evidence type="ECO:0000313" key="2">
    <source>
        <dbReference type="EMBL" id="AUB56436.1"/>
    </source>
</evidence>
<keyword evidence="1" id="KW-0812">Transmembrane</keyword>
<evidence type="ECO:0000313" key="3">
    <source>
        <dbReference type="EMBL" id="NMO09051.1"/>
    </source>
</evidence>
<dbReference type="EMBL" id="CP017766">
    <property type="protein sequence ID" value="AUB56436.1"/>
    <property type="molecule type" value="Genomic_DNA"/>
</dbReference>
<reference evidence="3 5" key="2">
    <citation type="submission" date="2020-04" db="EMBL/GenBank/DDBJ databases">
        <title>Draft genome of Methanobacterium subterraneum isolated from animal feces.</title>
        <authorList>
            <person name="Ouboter H.T."/>
            <person name="Berger S."/>
            <person name="Gungor E."/>
            <person name="Jetten M.S.M."/>
            <person name="Welte C.U."/>
        </authorList>
    </citation>
    <scope>NUCLEOTIDE SEQUENCE [LARGE SCALE GENOMIC DNA]</scope>
    <source>
        <strain evidence="3">HO_2020</strain>
    </source>
</reference>
<sequence length="164" mass="18315">MDVKGQLPIEFLMIMGVSIVFLIPFVMGLTNANELNQAMSAARTGALQGAISDSLAVYPHESFQNYSTEHPKLLHSSGVKITGVSYLNQGFHQGYQKTKIQLRIHASSPSVTGKTDRNRLGDRINFNARKMITESFNTENITNKLYNPAFSDKYVFTTADVHWD</sequence>